<keyword evidence="8" id="KW-1185">Reference proteome</keyword>
<evidence type="ECO:0000256" key="3">
    <source>
        <dbReference type="ARBA" id="ARBA00023015"/>
    </source>
</evidence>
<dbReference type="GO" id="GO:0006950">
    <property type="term" value="P:response to stress"/>
    <property type="evidence" value="ECO:0007669"/>
    <property type="project" value="TreeGrafter"/>
</dbReference>
<evidence type="ECO:0000256" key="4">
    <source>
        <dbReference type="ARBA" id="ARBA00023125"/>
    </source>
</evidence>
<gene>
    <name evidence="7" type="ORF">Krac_1486</name>
</gene>
<dbReference type="InterPro" id="IPR055166">
    <property type="entry name" value="Transc_reg_Sar_Rot_HTH"/>
</dbReference>
<dbReference type="PANTHER" id="PTHR33164">
    <property type="entry name" value="TRANSCRIPTIONAL REGULATOR, MARR FAMILY"/>
    <property type="match status" value="1"/>
</dbReference>
<evidence type="ECO:0000256" key="5">
    <source>
        <dbReference type="ARBA" id="ARBA00023163"/>
    </source>
</evidence>
<dbReference type="eggNOG" id="COG1846">
    <property type="taxonomic scope" value="Bacteria"/>
</dbReference>
<feature type="domain" description="HTH marR-type" evidence="6">
    <location>
        <begin position="13"/>
        <end position="152"/>
    </location>
</feature>
<keyword evidence="5" id="KW-0804">Transcription</keyword>
<dbReference type="InterPro" id="IPR000835">
    <property type="entry name" value="HTH_MarR-typ"/>
</dbReference>
<dbReference type="RefSeq" id="WP_007917887.1">
    <property type="nucleotide sequence ID" value="NZ_ADVG01000004.1"/>
</dbReference>
<comment type="caution">
    <text evidence="7">The sequence shown here is derived from an EMBL/GenBank/DDBJ whole genome shotgun (WGS) entry which is preliminary data.</text>
</comment>
<name>D6U1X0_KTERA</name>
<protein>
    <submittedName>
        <fullName evidence="7">Transcriptional regulator, MarR family</fullName>
    </submittedName>
</protein>
<reference evidence="7 8" key="1">
    <citation type="journal article" date="2011" name="Stand. Genomic Sci.">
        <title>Non-contiguous finished genome sequence and contextual data of the filamentous soil bacterium Ktedonobacter racemifer type strain (SOSP1-21).</title>
        <authorList>
            <person name="Chang Y.J."/>
            <person name="Land M."/>
            <person name="Hauser L."/>
            <person name="Chertkov O."/>
            <person name="Del Rio T.G."/>
            <person name="Nolan M."/>
            <person name="Copeland A."/>
            <person name="Tice H."/>
            <person name="Cheng J.F."/>
            <person name="Lucas S."/>
            <person name="Han C."/>
            <person name="Goodwin L."/>
            <person name="Pitluck S."/>
            <person name="Ivanova N."/>
            <person name="Ovchinikova G."/>
            <person name="Pati A."/>
            <person name="Chen A."/>
            <person name="Palaniappan K."/>
            <person name="Mavromatis K."/>
            <person name="Liolios K."/>
            <person name="Brettin T."/>
            <person name="Fiebig A."/>
            <person name="Rohde M."/>
            <person name="Abt B."/>
            <person name="Goker M."/>
            <person name="Detter J.C."/>
            <person name="Woyke T."/>
            <person name="Bristow J."/>
            <person name="Eisen J.A."/>
            <person name="Markowitz V."/>
            <person name="Hugenholtz P."/>
            <person name="Kyrpides N.C."/>
            <person name="Klenk H.P."/>
            <person name="Lapidus A."/>
        </authorList>
    </citation>
    <scope>NUCLEOTIDE SEQUENCE [LARGE SCALE GENOMIC DNA]</scope>
    <source>
        <strain evidence="8">DSM 44963</strain>
    </source>
</reference>
<evidence type="ECO:0000259" key="6">
    <source>
        <dbReference type="PROSITE" id="PS50995"/>
    </source>
</evidence>
<evidence type="ECO:0000313" key="8">
    <source>
        <dbReference type="Proteomes" id="UP000004508"/>
    </source>
</evidence>
<dbReference type="GO" id="GO:0003700">
    <property type="term" value="F:DNA-binding transcription factor activity"/>
    <property type="evidence" value="ECO:0007669"/>
    <property type="project" value="InterPro"/>
</dbReference>
<organism evidence="7 8">
    <name type="scientific">Ktedonobacter racemifer DSM 44963</name>
    <dbReference type="NCBI Taxonomy" id="485913"/>
    <lineage>
        <taxon>Bacteria</taxon>
        <taxon>Bacillati</taxon>
        <taxon>Chloroflexota</taxon>
        <taxon>Ktedonobacteria</taxon>
        <taxon>Ktedonobacterales</taxon>
        <taxon>Ktedonobacteraceae</taxon>
        <taxon>Ktedonobacter</taxon>
    </lineage>
</organism>
<sequence>MRQMSQDDILKLDRQLCFALYAATRAMTNAYRELLTSLGLTYPQYLVMLVLWEHGTSTMKDLGQMLYLDSGTLTPLLKRLEIAGLVERIRSHVDERSVEVHLTEAGLSLKNQAPPIAREFICRTALESEAFTNLREHLHQLTAALSATGDVM</sequence>
<keyword evidence="3" id="KW-0805">Transcription regulation</keyword>
<dbReference type="PANTHER" id="PTHR33164:SF5">
    <property type="entry name" value="ORGANIC HYDROPEROXIDE RESISTANCE TRANSCRIPTIONAL REGULATOR"/>
    <property type="match status" value="1"/>
</dbReference>
<dbReference type="InterPro" id="IPR036390">
    <property type="entry name" value="WH_DNA-bd_sf"/>
</dbReference>
<dbReference type="PRINTS" id="PR00598">
    <property type="entry name" value="HTHMARR"/>
</dbReference>
<evidence type="ECO:0000313" key="7">
    <source>
        <dbReference type="EMBL" id="EFH80854.1"/>
    </source>
</evidence>
<dbReference type="FunFam" id="1.10.10.10:FF:000163">
    <property type="entry name" value="MarR family transcriptional regulator"/>
    <property type="match status" value="1"/>
</dbReference>
<proteinExistence type="predicted"/>
<dbReference type="PROSITE" id="PS50995">
    <property type="entry name" value="HTH_MARR_2"/>
    <property type="match status" value="1"/>
</dbReference>
<dbReference type="InterPro" id="IPR036388">
    <property type="entry name" value="WH-like_DNA-bd_sf"/>
</dbReference>
<dbReference type="SMART" id="SM00347">
    <property type="entry name" value="HTH_MARR"/>
    <property type="match status" value="1"/>
</dbReference>
<dbReference type="AlphaFoldDB" id="D6U1X0"/>
<dbReference type="GO" id="GO:0005737">
    <property type="term" value="C:cytoplasm"/>
    <property type="evidence" value="ECO:0007669"/>
    <property type="project" value="UniProtKB-SubCell"/>
</dbReference>
<dbReference type="EMBL" id="ADVG01000004">
    <property type="protein sequence ID" value="EFH80854.1"/>
    <property type="molecule type" value="Genomic_DNA"/>
</dbReference>
<evidence type="ECO:0000256" key="2">
    <source>
        <dbReference type="ARBA" id="ARBA00022490"/>
    </source>
</evidence>
<dbReference type="GO" id="GO:0003677">
    <property type="term" value="F:DNA binding"/>
    <property type="evidence" value="ECO:0007669"/>
    <property type="project" value="UniProtKB-KW"/>
</dbReference>
<dbReference type="FunCoup" id="D6U1X0">
    <property type="interactions" value="83"/>
</dbReference>
<dbReference type="Pfam" id="PF22381">
    <property type="entry name" value="Staph_reg_Sar_Rot"/>
    <property type="match status" value="1"/>
</dbReference>
<dbReference type="Gene3D" id="1.10.10.10">
    <property type="entry name" value="Winged helix-like DNA-binding domain superfamily/Winged helix DNA-binding domain"/>
    <property type="match status" value="1"/>
</dbReference>
<evidence type="ECO:0000256" key="1">
    <source>
        <dbReference type="ARBA" id="ARBA00004496"/>
    </source>
</evidence>
<keyword evidence="2" id="KW-0963">Cytoplasm</keyword>
<keyword evidence="4" id="KW-0238">DNA-binding</keyword>
<dbReference type="Proteomes" id="UP000004508">
    <property type="component" value="Unassembled WGS sequence"/>
</dbReference>
<accession>D6U1X0</accession>
<comment type="subcellular location">
    <subcellularLocation>
        <location evidence="1">Cytoplasm</location>
    </subcellularLocation>
</comment>
<dbReference type="InParanoid" id="D6U1X0"/>
<dbReference type="InterPro" id="IPR039422">
    <property type="entry name" value="MarR/SlyA-like"/>
</dbReference>
<dbReference type="SUPFAM" id="SSF46785">
    <property type="entry name" value="Winged helix' DNA-binding domain"/>
    <property type="match status" value="1"/>
</dbReference>
<dbReference type="STRING" id="485913.Krac_1486"/>